<feature type="compositionally biased region" description="Basic and acidic residues" evidence="3">
    <location>
        <begin position="176"/>
        <end position="241"/>
    </location>
</feature>
<dbReference type="InterPro" id="IPR009057">
    <property type="entry name" value="Homeodomain-like_sf"/>
</dbReference>
<evidence type="ECO:0000256" key="2">
    <source>
        <dbReference type="PROSITE-ProRule" id="PRU00035"/>
    </source>
</evidence>
<evidence type="ECO:0000259" key="4">
    <source>
        <dbReference type="PROSITE" id="PS50014"/>
    </source>
</evidence>
<comment type="caution">
    <text evidence="6">The sequence shown here is derived from an EMBL/GenBank/DDBJ whole genome shotgun (WGS) entry which is preliminary data.</text>
</comment>
<dbReference type="PROSITE" id="PS50090">
    <property type="entry name" value="MYB_LIKE"/>
    <property type="match status" value="1"/>
</dbReference>
<dbReference type="PANTHER" id="PTHR37888">
    <property type="entry name" value="DNA-BINDING BROMODOMAIN-CONTAINING PROTEIN"/>
    <property type="match status" value="1"/>
</dbReference>
<dbReference type="PANTHER" id="PTHR37888:SF11">
    <property type="entry name" value="DNA-BINDING BROMODOMAIN-CONTAINING PROTEIN"/>
    <property type="match status" value="1"/>
</dbReference>
<dbReference type="Gene3D" id="1.10.10.60">
    <property type="entry name" value="Homeodomain-like"/>
    <property type="match status" value="1"/>
</dbReference>
<proteinExistence type="predicted"/>
<sequence>MAKPENDENNPEKQTWSTWEELLLACAVHRHGIDSWDSVAAEIQKHNSAFRTLTAFECRHKYRDLKRRFSRNKLASPGSPEEETVTAEISSVPWLEELRKLRVDELRREVERYDLSISSLQLKVKRLENEREKSLKETEKEIENSDLDKIGETKDIHRESGINSGVPVAEPVNSPDPKDNSRETGSDQKIAEPVDKELNRIGVEDNDEKPVREDSCRGSCESVEKETAANSDRADPVREGNDSPEIVESIDESKGEKETSDVQSSASLPRKDTVEQDQPDNEDQSLTVNRIPVESQPLIDFIEILHSHPIGSHFSRRLESQLQETPEYDRIIRQHIDFEMIQSRVEEGYYKSSMSKFFRDLLLLTNNARVFYGERSSEFNAANQLNQLIKKQMTLKTPKQSSPPKDESLVTSKEEVTFSALKPTISAPIIACRKRSSLAVRSSASVTEPFKKKTKIVPPTVDEKPVSSEEKEDETSDKDEEPIVSKKMTRGRTPSTAKKVGSKHAKTSSNADVPSKGRTSNDSSEPRKSVQERKGNNKSGGSKKRSAASFLKRMKGFSSSETVIETMKADSSNGKRGAEQRKSNSKTDKVDAAKPPAGQKRLTGKKPTIEKGSPVKKNTGAASKRGTAPSSPLKAKRDSETSEKETGSSTRPKKRSRR</sequence>
<organism evidence="6 7">
    <name type="scientific">Cardamine amara subsp. amara</name>
    <dbReference type="NCBI Taxonomy" id="228776"/>
    <lineage>
        <taxon>Eukaryota</taxon>
        <taxon>Viridiplantae</taxon>
        <taxon>Streptophyta</taxon>
        <taxon>Embryophyta</taxon>
        <taxon>Tracheophyta</taxon>
        <taxon>Spermatophyta</taxon>
        <taxon>Magnoliopsida</taxon>
        <taxon>eudicotyledons</taxon>
        <taxon>Gunneridae</taxon>
        <taxon>Pentapetalae</taxon>
        <taxon>rosids</taxon>
        <taxon>malvids</taxon>
        <taxon>Brassicales</taxon>
        <taxon>Brassicaceae</taxon>
        <taxon>Cardamineae</taxon>
        <taxon>Cardamine</taxon>
    </lineage>
</organism>
<dbReference type="Proteomes" id="UP001558713">
    <property type="component" value="Unassembled WGS sequence"/>
</dbReference>
<evidence type="ECO:0000256" key="3">
    <source>
        <dbReference type="SAM" id="MobiDB-lite"/>
    </source>
</evidence>
<keyword evidence="1 2" id="KW-0103">Bromodomain</keyword>
<dbReference type="CDD" id="cd00167">
    <property type="entry name" value="SANT"/>
    <property type="match status" value="1"/>
</dbReference>
<feature type="compositionally biased region" description="Basic and acidic residues" evidence="3">
    <location>
        <begin position="524"/>
        <end position="535"/>
    </location>
</feature>
<reference evidence="6 7" key="1">
    <citation type="submission" date="2024-04" db="EMBL/GenBank/DDBJ databases">
        <title>Genome assembly C_amara_ONT_v2.</title>
        <authorList>
            <person name="Yant L."/>
            <person name="Moore C."/>
            <person name="Slenker M."/>
        </authorList>
    </citation>
    <scope>NUCLEOTIDE SEQUENCE [LARGE SCALE GENOMIC DNA]</scope>
    <source>
        <tissue evidence="6">Leaf</tissue>
    </source>
</reference>
<feature type="compositionally biased region" description="Basic and acidic residues" evidence="3">
    <location>
        <begin position="251"/>
        <end position="260"/>
    </location>
</feature>
<gene>
    <name evidence="6" type="ORF">V5N11_033964</name>
</gene>
<evidence type="ECO:0008006" key="8">
    <source>
        <dbReference type="Google" id="ProtNLM"/>
    </source>
</evidence>
<evidence type="ECO:0000259" key="5">
    <source>
        <dbReference type="PROSITE" id="PS50090"/>
    </source>
</evidence>
<evidence type="ECO:0000313" key="7">
    <source>
        <dbReference type="Proteomes" id="UP001558713"/>
    </source>
</evidence>
<name>A0ABD1ASZ7_CARAN</name>
<accession>A0ABD1ASZ7</accession>
<feature type="domain" description="Myb-like" evidence="5">
    <location>
        <begin position="8"/>
        <end position="66"/>
    </location>
</feature>
<dbReference type="CDD" id="cd04369">
    <property type="entry name" value="Bromodomain"/>
    <property type="match status" value="1"/>
</dbReference>
<dbReference type="EMBL" id="JBANAX010000403">
    <property type="protein sequence ID" value="KAL1209892.1"/>
    <property type="molecule type" value="Genomic_DNA"/>
</dbReference>
<feature type="compositionally biased region" description="Basic and acidic residues" evidence="3">
    <location>
        <begin position="130"/>
        <end position="160"/>
    </location>
</feature>
<feature type="domain" description="Bromo" evidence="4">
    <location>
        <begin position="306"/>
        <end position="379"/>
    </location>
</feature>
<dbReference type="SMART" id="SM00717">
    <property type="entry name" value="SANT"/>
    <property type="match status" value="1"/>
</dbReference>
<dbReference type="SUPFAM" id="SSF47370">
    <property type="entry name" value="Bromodomain"/>
    <property type="match status" value="1"/>
</dbReference>
<dbReference type="SUPFAM" id="SSF46689">
    <property type="entry name" value="Homeodomain-like"/>
    <property type="match status" value="1"/>
</dbReference>
<dbReference type="InterPro" id="IPR036427">
    <property type="entry name" value="Bromodomain-like_sf"/>
</dbReference>
<dbReference type="InterPro" id="IPR001005">
    <property type="entry name" value="SANT/Myb"/>
</dbReference>
<feature type="region of interest" description="Disordered" evidence="3">
    <location>
        <begin position="130"/>
        <end position="286"/>
    </location>
</feature>
<dbReference type="Pfam" id="PF00439">
    <property type="entry name" value="Bromodomain"/>
    <property type="match status" value="1"/>
</dbReference>
<feature type="compositionally biased region" description="Basic and acidic residues" evidence="3">
    <location>
        <begin position="576"/>
        <end position="592"/>
    </location>
</feature>
<dbReference type="SMART" id="SM00297">
    <property type="entry name" value="BROMO"/>
    <property type="match status" value="1"/>
</dbReference>
<dbReference type="Gene3D" id="1.20.920.10">
    <property type="entry name" value="Bromodomain-like"/>
    <property type="match status" value="1"/>
</dbReference>
<protein>
    <recommendedName>
        <fullName evidence="8">DNA-binding bromodomain-containing protein</fullName>
    </recommendedName>
</protein>
<dbReference type="AlphaFoldDB" id="A0ABD1ASZ7"/>
<dbReference type="InterPro" id="IPR001487">
    <property type="entry name" value="Bromodomain"/>
</dbReference>
<feature type="compositionally biased region" description="Polar residues" evidence="3">
    <location>
        <begin position="507"/>
        <end position="523"/>
    </location>
</feature>
<evidence type="ECO:0000313" key="6">
    <source>
        <dbReference type="EMBL" id="KAL1209892.1"/>
    </source>
</evidence>
<keyword evidence="7" id="KW-1185">Reference proteome</keyword>
<feature type="compositionally biased region" description="Basic and acidic residues" evidence="3">
    <location>
        <begin position="635"/>
        <end position="646"/>
    </location>
</feature>
<dbReference type="PROSITE" id="PS50014">
    <property type="entry name" value="BROMODOMAIN_2"/>
    <property type="match status" value="1"/>
</dbReference>
<feature type="region of interest" description="Disordered" evidence="3">
    <location>
        <begin position="441"/>
        <end position="658"/>
    </location>
</feature>
<dbReference type="Pfam" id="PF00249">
    <property type="entry name" value="Myb_DNA-binding"/>
    <property type="match status" value="1"/>
</dbReference>
<feature type="compositionally biased region" description="Acidic residues" evidence="3">
    <location>
        <begin position="470"/>
        <end position="482"/>
    </location>
</feature>
<evidence type="ECO:0000256" key="1">
    <source>
        <dbReference type="ARBA" id="ARBA00023117"/>
    </source>
</evidence>
<feature type="compositionally biased region" description="Polar residues" evidence="3">
    <location>
        <begin position="557"/>
        <end position="574"/>
    </location>
</feature>